<evidence type="ECO:0000313" key="2">
    <source>
        <dbReference type="EMBL" id="GLT21956.1"/>
    </source>
</evidence>
<dbReference type="InterPro" id="IPR029063">
    <property type="entry name" value="SAM-dependent_MTases_sf"/>
</dbReference>
<accession>A0ABQ6FAM7</accession>
<feature type="domain" description="Methyltransferase type 11" evidence="1">
    <location>
        <begin position="183"/>
        <end position="280"/>
    </location>
</feature>
<protein>
    <recommendedName>
        <fullName evidence="1">Methyltransferase type 11 domain-containing protein</fullName>
    </recommendedName>
</protein>
<dbReference type="InterPro" id="IPR013216">
    <property type="entry name" value="Methyltransf_11"/>
</dbReference>
<keyword evidence="3" id="KW-1185">Reference proteome</keyword>
<gene>
    <name evidence="2" type="ORF">GCM10007933_14110</name>
</gene>
<dbReference type="Pfam" id="PF08241">
    <property type="entry name" value="Methyltransf_11"/>
    <property type="match status" value="1"/>
</dbReference>
<dbReference type="Proteomes" id="UP001157167">
    <property type="component" value="Unassembled WGS sequence"/>
</dbReference>
<name>A0ABQ6FAM7_9RHOO</name>
<dbReference type="PANTHER" id="PTHR43861">
    <property type="entry name" value="TRANS-ACONITATE 2-METHYLTRANSFERASE-RELATED"/>
    <property type="match status" value="1"/>
</dbReference>
<organism evidence="2 3">
    <name type="scientific">Zoogloea oryzae</name>
    <dbReference type="NCBI Taxonomy" id="310767"/>
    <lineage>
        <taxon>Bacteria</taxon>
        <taxon>Pseudomonadati</taxon>
        <taxon>Pseudomonadota</taxon>
        <taxon>Betaproteobacteria</taxon>
        <taxon>Rhodocyclales</taxon>
        <taxon>Zoogloeaceae</taxon>
        <taxon>Zoogloea</taxon>
    </lineage>
</organism>
<dbReference type="CDD" id="cd02440">
    <property type="entry name" value="AdoMet_MTases"/>
    <property type="match status" value="1"/>
</dbReference>
<proteinExistence type="predicted"/>
<reference evidence="3" key="1">
    <citation type="journal article" date="2019" name="Int. J. Syst. Evol. Microbiol.">
        <title>The Global Catalogue of Microorganisms (GCM) 10K type strain sequencing project: providing services to taxonomists for standard genome sequencing and annotation.</title>
        <authorList>
            <consortium name="The Broad Institute Genomics Platform"/>
            <consortium name="The Broad Institute Genome Sequencing Center for Infectious Disease"/>
            <person name="Wu L."/>
            <person name="Ma J."/>
        </authorList>
    </citation>
    <scope>NUCLEOTIDE SEQUENCE [LARGE SCALE GENOMIC DNA]</scope>
    <source>
        <strain evidence="3">NBRC 102407</strain>
    </source>
</reference>
<dbReference type="Gene3D" id="3.40.50.150">
    <property type="entry name" value="Vaccinia Virus protein VP39"/>
    <property type="match status" value="1"/>
</dbReference>
<evidence type="ECO:0000313" key="3">
    <source>
        <dbReference type="Proteomes" id="UP001157167"/>
    </source>
</evidence>
<evidence type="ECO:0000259" key="1">
    <source>
        <dbReference type="Pfam" id="PF08241"/>
    </source>
</evidence>
<dbReference type="SUPFAM" id="SSF53335">
    <property type="entry name" value="S-adenosyl-L-methionine-dependent methyltransferases"/>
    <property type="match status" value="1"/>
</dbReference>
<dbReference type="RefSeq" id="WP_284187335.1">
    <property type="nucleotide sequence ID" value="NZ_BSPX01000016.1"/>
</dbReference>
<comment type="caution">
    <text evidence="2">The sequence shown here is derived from an EMBL/GenBank/DDBJ whole genome shotgun (WGS) entry which is preliminary data.</text>
</comment>
<sequence length="870" mass="93319">MTADYLESLGEAVFNALGVCRVGLAGDAAALAGRLAARGMACPAAGPRDAWVIVTTLDELVRGEVIPVDAGAHPAFVVCRDAAEATAPLRARVEAAMIGHGYIKHPATTELFGYARLDASNTECWALFDYRPPVFADGDTPDRLKRERDLHSDMLREAGVRSDAHVVRYQLAATLVRPGDTVLDAACGLGYGSHVLASLSPAARITGIDLSDWAVDFARRNYASDRVDFRCGSLPEALDEVADASVDFVVSLETLEHVTDPQALLAAFERVLKPGGRIFVSVPNDWADETGEDPNPHHLHVYDWARVRDELAAHFVVESAWSLTASGCKTGADRVWRPQPRKLDAVGLDAAAATEGEWWLVCASKSPLVDAPRPYDETIHTGFEGATHLVDFAEHYDRSWLVHAMVELPWRIRDKSALLALAQAVVAGARAGSADLGAGLTVTGWRMLEDAGPAGAAADDWLARVGAYLDAGHADANPHVRRWCVSLDYLRARFLEARGDAAGADAAYQAVVDADVLHITPTLGTKQADAALRAGVLAFREGRADHAVVRWQAGLDAAFRCLRADALEFVGNRSKPFIFAMNDLVEIADGATRLGNAIRAVTSHRPDERMTVARLLGGVTQRSLRSALGELQARVGQLSADLDRHGEALATAQSLAEARGAQVEHLQAALDDAQALARQRGGDQHELIARLDQTQAALEEIQALARARADEVATLTARLDMTQAALEDVQALATARSGETAAVSARLDQTQAALEETQRLAIERDAEIRRLQGAIEHLQGLVAERDATIRSLEAAVAERDASIGRLDVAVAERDMRLADQAAHIDALTAAVAAADEETRVWQGRHTEVVNSRAWRAASALGLTPKPSGGR</sequence>
<dbReference type="EMBL" id="BSPX01000016">
    <property type="protein sequence ID" value="GLT21956.1"/>
    <property type="molecule type" value="Genomic_DNA"/>
</dbReference>